<dbReference type="GO" id="GO:0003729">
    <property type="term" value="F:mRNA binding"/>
    <property type="evidence" value="ECO:0007669"/>
    <property type="project" value="TreeGrafter"/>
</dbReference>
<keyword evidence="2 4" id="KW-0863">Zinc-finger</keyword>
<reference evidence="6" key="1">
    <citation type="submission" date="2021-01" db="UniProtKB">
        <authorList>
            <consortium name="EnsemblPlants"/>
        </authorList>
    </citation>
    <scope>IDENTIFICATION</scope>
</reference>
<sequence>MLKLFSATSRRCHPKLFLPTPRIGKTVTGDAYHETQPSLPAKHHTTTEPIINSAEPTELVADNSWPEWVNLLGQLSEQGYIEPDTPGDVKNSNKIRTACLNFARDRFDFIRYFSNKDLKVTVRHGCPSLDRKVVNSGKRLRAHLGIDEGSVCRSCFLRGNCERAYVKALKDDGAQTVDVMRVLITYGLHSVTRSVENKPCLNKEVEESARRLMKHMAEFKHENADTDSCNFSSVWSSSVCENLVPQRKDQRNFPIKQGDWICPKCCFINFARNIKCLSCNGLFEERMNNLGEHQDHLPLKKGDWLCDKCHFLNFAKNTRCLQCKEMPLKRALNPGEWECDSCNFINFRKNMVCLKCDYRRLKTSKAAVNSMRLLRGNGAYSADYETCQDLKETHYHYSDRWSQNKDAPRRNFCENERHSHDSLQPVRKNSVVSRLPIIRGCNVSSRDIQEHEGWREDGAEGNSVRVVPNVENPATEVTVALDCPESADDDMSSWFARRRKI</sequence>
<keyword evidence="1" id="KW-0479">Metal-binding</keyword>
<evidence type="ECO:0000256" key="3">
    <source>
        <dbReference type="ARBA" id="ARBA00022833"/>
    </source>
</evidence>
<evidence type="ECO:0000313" key="7">
    <source>
        <dbReference type="Proteomes" id="UP000594263"/>
    </source>
</evidence>
<dbReference type="PANTHER" id="PTHR23111">
    <property type="entry name" value="ZINC FINGER PROTEIN"/>
    <property type="match status" value="1"/>
</dbReference>
<dbReference type="GO" id="GO:0008270">
    <property type="term" value="F:zinc ion binding"/>
    <property type="evidence" value="ECO:0007669"/>
    <property type="project" value="UniProtKB-KW"/>
</dbReference>
<keyword evidence="3" id="KW-0862">Zinc</keyword>
<dbReference type="InterPro" id="IPR036443">
    <property type="entry name" value="Znf_RanBP2_sf"/>
</dbReference>
<feature type="domain" description="RanBP2-type" evidence="5">
    <location>
        <begin position="333"/>
        <end position="362"/>
    </location>
</feature>
<dbReference type="GO" id="GO:0005737">
    <property type="term" value="C:cytoplasm"/>
    <property type="evidence" value="ECO:0007669"/>
    <property type="project" value="TreeGrafter"/>
</dbReference>
<evidence type="ECO:0000256" key="1">
    <source>
        <dbReference type="ARBA" id="ARBA00022723"/>
    </source>
</evidence>
<protein>
    <recommendedName>
        <fullName evidence="5">RanBP2-type domain-containing protein</fullName>
    </recommendedName>
</protein>
<feature type="domain" description="RanBP2-type" evidence="5">
    <location>
        <begin position="256"/>
        <end position="285"/>
    </location>
</feature>
<dbReference type="SMART" id="SM00547">
    <property type="entry name" value="ZnF_RBZ"/>
    <property type="match status" value="3"/>
</dbReference>
<organism evidence="6 7">
    <name type="scientific">Kalanchoe fedtschenkoi</name>
    <name type="common">Lavender scallops</name>
    <name type="synonym">South American air plant</name>
    <dbReference type="NCBI Taxonomy" id="63787"/>
    <lineage>
        <taxon>Eukaryota</taxon>
        <taxon>Viridiplantae</taxon>
        <taxon>Streptophyta</taxon>
        <taxon>Embryophyta</taxon>
        <taxon>Tracheophyta</taxon>
        <taxon>Spermatophyta</taxon>
        <taxon>Magnoliopsida</taxon>
        <taxon>eudicotyledons</taxon>
        <taxon>Gunneridae</taxon>
        <taxon>Pentapetalae</taxon>
        <taxon>Saxifragales</taxon>
        <taxon>Crassulaceae</taxon>
        <taxon>Kalanchoe</taxon>
    </lineage>
</organism>
<dbReference type="Proteomes" id="UP000594263">
    <property type="component" value="Unplaced"/>
</dbReference>
<dbReference type="InterPro" id="IPR001876">
    <property type="entry name" value="Znf_RanBP2"/>
</dbReference>
<accession>A0A7N0ZV19</accession>
<dbReference type="PROSITE" id="PS50199">
    <property type="entry name" value="ZF_RANBP2_2"/>
    <property type="match status" value="3"/>
</dbReference>
<evidence type="ECO:0000259" key="5">
    <source>
        <dbReference type="PROSITE" id="PS50199"/>
    </source>
</evidence>
<evidence type="ECO:0000256" key="4">
    <source>
        <dbReference type="PROSITE-ProRule" id="PRU00322"/>
    </source>
</evidence>
<dbReference type="Gramene" id="Kaladp0039s0546.1.v1.1">
    <property type="protein sequence ID" value="Kaladp0039s0546.1.v1.1"/>
    <property type="gene ID" value="Kaladp0039s0546.v1.1"/>
</dbReference>
<evidence type="ECO:0000313" key="6">
    <source>
        <dbReference type="EnsemblPlants" id="Kaladp0039s0546.1.v1.1"/>
    </source>
</evidence>
<dbReference type="PROSITE" id="PS01358">
    <property type="entry name" value="ZF_RANBP2_1"/>
    <property type="match status" value="2"/>
</dbReference>
<dbReference type="AlphaFoldDB" id="A0A7N0ZV19"/>
<dbReference type="OMA" id="NCERAYI"/>
<dbReference type="Gene3D" id="4.10.1060.10">
    <property type="entry name" value="Zinc finger, RanBP2-type"/>
    <property type="match status" value="3"/>
</dbReference>
<name>A0A7N0ZV19_KALFE</name>
<feature type="domain" description="RanBP2-type" evidence="5">
    <location>
        <begin position="300"/>
        <end position="323"/>
    </location>
</feature>
<dbReference type="Pfam" id="PF00641">
    <property type="entry name" value="Zn_ribbon_RanBP"/>
    <property type="match status" value="3"/>
</dbReference>
<evidence type="ECO:0000256" key="2">
    <source>
        <dbReference type="ARBA" id="ARBA00022771"/>
    </source>
</evidence>
<dbReference type="EnsemblPlants" id="Kaladp0039s0546.1.v1.1">
    <property type="protein sequence ID" value="Kaladp0039s0546.1.v1.1"/>
    <property type="gene ID" value="Kaladp0039s0546.v1.1"/>
</dbReference>
<dbReference type="PANTHER" id="PTHR23111:SF23">
    <property type="entry name" value="RAN BP2_NZF ZINC FINGER-LIKE SUPERFAMILY PROTEIN"/>
    <property type="match status" value="1"/>
</dbReference>
<keyword evidence="7" id="KW-1185">Reference proteome</keyword>
<proteinExistence type="predicted"/>
<dbReference type="SUPFAM" id="SSF90209">
    <property type="entry name" value="Ran binding protein zinc finger-like"/>
    <property type="match status" value="2"/>
</dbReference>